<evidence type="ECO:0000256" key="1">
    <source>
        <dbReference type="ARBA" id="ARBA00004533"/>
    </source>
</evidence>
<gene>
    <name evidence="7" type="ORF">AAY42_03290</name>
</gene>
<keyword evidence="3" id="KW-0997">Cell inner membrane</keyword>
<evidence type="ECO:0000313" key="8">
    <source>
        <dbReference type="Proteomes" id="UP000050827"/>
    </source>
</evidence>
<comment type="caution">
    <text evidence="7">The sequence shown here is derived from an EMBL/GenBank/DDBJ whole genome shotgun (WGS) entry which is preliminary data.</text>
</comment>
<dbReference type="GO" id="GO:0009247">
    <property type="term" value="P:glycolipid biosynthetic process"/>
    <property type="evidence" value="ECO:0007669"/>
    <property type="project" value="UniProtKB-ARBA"/>
</dbReference>
<dbReference type="EMBL" id="LCTZ01000002">
    <property type="protein sequence ID" value="KQC29029.1"/>
    <property type="molecule type" value="Genomic_DNA"/>
</dbReference>
<dbReference type="Proteomes" id="UP000050827">
    <property type="component" value="Unassembled WGS sequence"/>
</dbReference>
<evidence type="ECO:0000256" key="4">
    <source>
        <dbReference type="ARBA" id="ARBA00022679"/>
    </source>
</evidence>
<dbReference type="STRING" id="346185.AAY42_03290"/>
<keyword evidence="2" id="KW-1003">Cell membrane</keyword>
<evidence type="ECO:0000313" key="7">
    <source>
        <dbReference type="EMBL" id="KQC29029.1"/>
    </source>
</evidence>
<organism evidence="7 8">
    <name type="scientific">Flagellimonas eckloniae</name>
    <dbReference type="NCBI Taxonomy" id="346185"/>
    <lineage>
        <taxon>Bacteria</taxon>
        <taxon>Pseudomonadati</taxon>
        <taxon>Bacteroidota</taxon>
        <taxon>Flavobacteriia</taxon>
        <taxon>Flavobacteriales</taxon>
        <taxon>Flavobacteriaceae</taxon>
        <taxon>Flagellimonas</taxon>
    </lineage>
</organism>
<dbReference type="OrthoDB" id="9801955at2"/>
<keyword evidence="8" id="KW-1185">Reference proteome</keyword>
<reference evidence="7 8" key="1">
    <citation type="submission" date="2015-04" db="EMBL/GenBank/DDBJ databases">
        <title>Complete genome of flavobacterium.</title>
        <authorList>
            <person name="Kwon Y.M."/>
            <person name="Kim S.-J."/>
        </authorList>
    </citation>
    <scope>NUCLEOTIDE SEQUENCE [LARGE SCALE GENOMIC DNA]</scope>
    <source>
        <strain evidence="7 8">DK169</strain>
    </source>
</reference>
<dbReference type="PANTHER" id="PTHR30606:SF10">
    <property type="entry name" value="PHOSPHATIDYLINOSITOL MANNOSIDE ACYLTRANSFERASE"/>
    <property type="match status" value="1"/>
</dbReference>
<dbReference type="RefSeq" id="WP_055392578.1">
    <property type="nucleotide sequence ID" value="NZ_LCTZ01000002.1"/>
</dbReference>
<comment type="subcellular location">
    <subcellularLocation>
        <location evidence="1">Cell inner membrane</location>
    </subcellularLocation>
</comment>
<keyword evidence="6 7" id="KW-0012">Acyltransferase</keyword>
<protein>
    <submittedName>
        <fullName evidence="7">Lipid A biosynthesis acyltransferase</fullName>
    </submittedName>
</protein>
<sequence length="307" mass="36254">MQLAVFILVYPLLWLISRLPFRVLYLLSDGVYQLLYHVVGYRKKVVRDNLELVFPEKSSSERLEIEKKFFKHLCDMFLEMIKTLGITDAQIQKRYYFTNIEEALDLEHQKKSIIVMMPHYASWEWVFSLNKHVTSEGYAIYQRVQNKYFDKLVRDIRSKYGTTLIPTFDSRKIISNLTKNGTLFTVGIVSDQSPMHFKAKHWTKFMGITVPVHVGGEELCKKHNLTPLYLKVKKVGRGYYQATFKPLVENVEKSVSYEITEAFLKETEKSILEAPEFYFWTHKRWKHRDKVPKEYLTANAITSQKDV</sequence>
<dbReference type="CDD" id="cd07984">
    <property type="entry name" value="LPLAT_LABLAT-like"/>
    <property type="match status" value="1"/>
</dbReference>
<dbReference type="GO" id="GO:0005886">
    <property type="term" value="C:plasma membrane"/>
    <property type="evidence" value="ECO:0007669"/>
    <property type="project" value="UniProtKB-SubCell"/>
</dbReference>
<evidence type="ECO:0000256" key="6">
    <source>
        <dbReference type="ARBA" id="ARBA00023315"/>
    </source>
</evidence>
<name>A0A0Q0XJN9_9FLAO</name>
<dbReference type="InterPro" id="IPR004960">
    <property type="entry name" value="LipA_acyltrans"/>
</dbReference>
<dbReference type="PATRIC" id="fig|1547436.3.peg.691"/>
<keyword evidence="5" id="KW-0472">Membrane</keyword>
<accession>A0A0Q0XJN9</accession>
<dbReference type="AlphaFoldDB" id="A0A0Q0XJN9"/>
<evidence type="ECO:0000256" key="2">
    <source>
        <dbReference type="ARBA" id="ARBA00022475"/>
    </source>
</evidence>
<keyword evidence="4 7" id="KW-0808">Transferase</keyword>
<dbReference type="PIRSF" id="PIRSF026649">
    <property type="entry name" value="MsbB"/>
    <property type="match status" value="1"/>
</dbReference>
<evidence type="ECO:0000256" key="5">
    <source>
        <dbReference type="ARBA" id="ARBA00023136"/>
    </source>
</evidence>
<proteinExistence type="predicted"/>
<dbReference type="Pfam" id="PF03279">
    <property type="entry name" value="Lip_A_acyltrans"/>
    <property type="match status" value="1"/>
</dbReference>
<dbReference type="GO" id="GO:0016746">
    <property type="term" value="F:acyltransferase activity"/>
    <property type="evidence" value="ECO:0007669"/>
    <property type="project" value="UniProtKB-KW"/>
</dbReference>
<dbReference type="PANTHER" id="PTHR30606">
    <property type="entry name" value="LIPID A BIOSYNTHESIS LAUROYL ACYLTRANSFERASE"/>
    <property type="match status" value="1"/>
</dbReference>
<evidence type="ECO:0000256" key="3">
    <source>
        <dbReference type="ARBA" id="ARBA00022519"/>
    </source>
</evidence>